<dbReference type="InParanoid" id="A0A6N7EX88"/>
<gene>
    <name evidence="2" type="ORF">GCU85_05555</name>
</gene>
<protein>
    <submittedName>
        <fullName evidence="2">Transglutaminase family protein</fullName>
    </submittedName>
</protein>
<comment type="caution">
    <text evidence="2">The sequence shown here is derived from an EMBL/GenBank/DDBJ whole genome shotgun (WGS) entry which is preliminary data.</text>
</comment>
<dbReference type="PANTHER" id="PTHR33490">
    <property type="entry name" value="BLR5614 PROTEIN-RELATED"/>
    <property type="match status" value="1"/>
</dbReference>
<dbReference type="Proteomes" id="UP000471298">
    <property type="component" value="Unassembled WGS sequence"/>
</dbReference>
<dbReference type="Pfam" id="PF01841">
    <property type="entry name" value="Transglut_core"/>
    <property type="match status" value="1"/>
</dbReference>
<dbReference type="SUPFAM" id="SSF54001">
    <property type="entry name" value="Cysteine proteinases"/>
    <property type="match status" value="1"/>
</dbReference>
<dbReference type="PANTHER" id="PTHR33490:SF6">
    <property type="entry name" value="SLL1049 PROTEIN"/>
    <property type="match status" value="1"/>
</dbReference>
<dbReference type="Gene3D" id="3.10.620.30">
    <property type="match status" value="1"/>
</dbReference>
<organism evidence="2 3">
    <name type="scientific">Ostreibacterium oceani</name>
    <dbReference type="NCBI Taxonomy" id="2654998"/>
    <lineage>
        <taxon>Bacteria</taxon>
        <taxon>Pseudomonadati</taxon>
        <taxon>Pseudomonadota</taxon>
        <taxon>Gammaproteobacteria</taxon>
        <taxon>Cardiobacteriales</taxon>
        <taxon>Ostreibacteriaceae</taxon>
        <taxon>Ostreibacterium</taxon>
    </lineage>
</organism>
<dbReference type="SMART" id="SM00460">
    <property type="entry name" value="TGc"/>
    <property type="match status" value="1"/>
</dbReference>
<keyword evidence="3" id="KW-1185">Reference proteome</keyword>
<dbReference type="InterPro" id="IPR013589">
    <property type="entry name" value="Bac_transglu_N"/>
</dbReference>
<feature type="domain" description="Transglutaminase-like" evidence="1">
    <location>
        <begin position="222"/>
        <end position="284"/>
    </location>
</feature>
<sequence length="330" mass="37268">MSIFASTTQSARISVNSQSLPHRCLIILLGTHSNCLHKPWSLPKTTSHSPIGSRNFITYLTSDYNQTTMNLFIHHETQYTYESTAQHSIQLLRLTPQTTAGQIINKWQLSVPNIGNEFFDGYGNFCTIINVHEPHQTLRFSVDGEVDLIYGLTHIKDERNPAGLFLKQTPLTRCSDAMLAFASPYFSHPITQHRLIDFSHALLDHVVYAPGETHVMTTADEAFDLQRGVCQDHTHIFLACARHFQLPARYVSGYLFTDDIDHAATHAWAEVYLNGDWYVFDTSNRLFTPSQHIQLAIGLDYNDGAPIRGVRVGGGQEKMNYAVSVMNEQQ</sequence>
<evidence type="ECO:0000259" key="1">
    <source>
        <dbReference type="SMART" id="SM00460"/>
    </source>
</evidence>
<evidence type="ECO:0000313" key="2">
    <source>
        <dbReference type="EMBL" id="MPV86195.1"/>
    </source>
</evidence>
<accession>A0A6N7EX88</accession>
<proteinExistence type="predicted"/>
<dbReference type="Pfam" id="PF08379">
    <property type="entry name" value="Bact_transglu_N"/>
    <property type="match status" value="1"/>
</dbReference>
<name>A0A6N7EX88_9GAMM</name>
<dbReference type="InterPro" id="IPR002931">
    <property type="entry name" value="Transglutaminase-like"/>
</dbReference>
<dbReference type="InterPro" id="IPR038765">
    <property type="entry name" value="Papain-like_cys_pep_sf"/>
</dbReference>
<dbReference type="AlphaFoldDB" id="A0A6N7EX88"/>
<dbReference type="EMBL" id="WHNW01000004">
    <property type="protein sequence ID" value="MPV86195.1"/>
    <property type="molecule type" value="Genomic_DNA"/>
</dbReference>
<reference evidence="2 3" key="1">
    <citation type="submission" date="2019-10" db="EMBL/GenBank/DDBJ databases">
        <title>Cardiobacteriales fam. a chemoheterotrophic member of the order Cardiobacteriales, and proposal of Cardiobacteriales fam. nov.</title>
        <authorList>
            <person name="Wang C."/>
        </authorList>
    </citation>
    <scope>NUCLEOTIDE SEQUENCE [LARGE SCALE GENOMIC DNA]</scope>
    <source>
        <strain evidence="2 3">ML27</strain>
    </source>
</reference>
<evidence type="ECO:0000313" key="3">
    <source>
        <dbReference type="Proteomes" id="UP000471298"/>
    </source>
</evidence>